<name>A0A8B4S7B5_COMTE</name>
<organism evidence="2 3">
    <name type="scientific">Comamonas testosteroni</name>
    <name type="common">Pseudomonas testosteroni</name>
    <dbReference type="NCBI Taxonomy" id="285"/>
    <lineage>
        <taxon>Bacteria</taxon>
        <taxon>Pseudomonadati</taxon>
        <taxon>Pseudomonadota</taxon>
        <taxon>Betaproteobacteria</taxon>
        <taxon>Burkholderiales</taxon>
        <taxon>Comamonadaceae</taxon>
        <taxon>Comamonas</taxon>
    </lineage>
</organism>
<evidence type="ECO:0000313" key="3">
    <source>
        <dbReference type="Proteomes" id="UP000255070"/>
    </source>
</evidence>
<dbReference type="GeneID" id="63997964"/>
<dbReference type="Proteomes" id="UP000255070">
    <property type="component" value="Unassembled WGS sequence"/>
</dbReference>
<dbReference type="InterPro" id="IPR024535">
    <property type="entry name" value="RHGA/B-epi-like_pectate_lyase"/>
</dbReference>
<dbReference type="GO" id="GO:0016829">
    <property type="term" value="F:lyase activity"/>
    <property type="evidence" value="ECO:0007669"/>
    <property type="project" value="UniProtKB-KW"/>
</dbReference>
<dbReference type="InterPro" id="IPR011050">
    <property type="entry name" value="Pectin_lyase_fold/virulence"/>
</dbReference>
<proteinExistence type="predicted"/>
<evidence type="ECO:0000259" key="1">
    <source>
        <dbReference type="Pfam" id="PF12708"/>
    </source>
</evidence>
<dbReference type="Pfam" id="PF12708">
    <property type="entry name" value="Pect-lyase_RHGA_epim"/>
    <property type="match status" value="1"/>
</dbReference>
<dbReference type="SUPFAM" id="SSF51126">
    <property type="entry name" value="Pectin lyase-like"/>
    <property type="match status" value="1"/>
</dbReference>
<dbReference type="RefSeq" id="WP_003078917.1">
    <property type="nucleotide sequence ID" value="NZ_BBJZ01000018.1"/>
</dbReference>
<feature type="domain" description="Rhamnogalacturonase A/B/Epimerase-like pectate lyase" evidence="1">
    <location>
        <begin position="177"/>
        <end position="249"/>
    </location>
</feature>
<evidence type="ECO:0000313" key="2">
    <source>
        <dbReference type="EMBL" id="SUY79002.1"/>
    </source>
</evidence>
<dbReference type="AlphaFoldDB" id="A0A8B4S7B5"/>
<dbReference type="InterPro" id="IPR012334">
    <property type="entry name" value="Pectin_lyas_fold"/>
</dbReference>
<gene>
    <name evidence="2" type="ORF">NCTC10698_03932</name>
</gene>
<keyword evidence="3" id="KW-1185">Reference proteome</keyword>
<accession>A0A8B4S7B5</accession>
<keyword evidence="2" id="KW-0456">Lyase</keyword>
<dbReference type="EMBL" id="UFXL01000001">
    <property type="protein sequence ID" value="SUY79002.1"/>
    <property type="molecule type" value="Genomic_DNA"/>
</dbReference>
<sequence length="565" mass="60323">MTTYNTHNPLGSQDPRDLFDNAQNMDRAVNSQTAEEWIDRLGKPRKTWHGIEKTAKLDIAQAVSEATVEAGSYRDQAQVARDDAIAAAAASGPLKFYVTYAQAEADRANIPLDGLVEIARDETKNGARTRYFNRVSGLDFAVNLDQLRLDLIDPAMGAMIVAFLDGRTVKDKLLDEINIKDYGDVGNGQIADAALAAAIAAANGPGLIRFPAGNYVFTSKKTLTSANIGLRFVGDGERTTIITKQFNGDLFELDACPYHSVSEMTLDGQYGTYTGRAALVKANSHYPRYENFTTKGFSGEHIAFEASAGFGAGVNNHTALAGSGQGAIVGLKLLGKDTGYSVRRITNPNYAGSIDLAAGCDNVFITSGQVTKVDTSNDCGHLFIQGVRWGNAGVRVDIYGNTFVTGCSFAQSVRLMPGWDGVFVGNRQDGGSAPYFENLAFSGLVYHSAPDGSTFLAKASLIANMPGSIEVAGVNSVGDTDYTFNPTASPTHLIFDTAFSANRSISLPTLNVAYGQKLRITRSAANVGGPWTLEVGSTGKTMVYNTWCDLIFNGSFWAVTASGNI</sequence>
<reference evidence="2 3" key="1">
    <citation type="submission" date="2018-06" db="EMBL/GenBank/DDBJ databases">
        <authorList>
            <consortium name="Pathogen Informatics"/>
            <person name="Doyle S."/>
        </authorList>
    </citation>
    <scope>NUCLEOTIDE SEQUENCE [LARGE SCALE GENOMIC DNA]</scope>
    <source>
        <strain evidence="2 3">NCTC10698</strain>
    </source>
</reference>
<comment type="caution">
    <text evidence="2">The sequence shown here is derived from an EMBL/GenBank/DDBJ whole genome shotgun (WGS) entry which is preliminary data.</text>
</comment>
<dbReference type="Gene3D" id="2.160.20.10">
    <property type="entry name" value="Single-stranded right-handed beta-helix, Pectin lyase-like"/>
    <property type="match status" value="1"/>
</dbReference>
<protein>
    <submittedName>
        <fullName evidence="2">Pectate lyase superfamily protein</fullName>
    </submittedName>
</protein>